<dbReference type="GO" id="GO:0005737">
    <property type="term" value="C:cytoplasm"/>
    <property type="evidence" value="ECO:0007669"/>
    <property type="project" value="UniProtKB-SubCell"/>
</dbReference>
<dbReference type="GO" id="GO:0009117">
    <property type="term" value="P:nucleotide metabolic process"/>
    <property type="evidence" value="ECO:0007669"/>
    <property type="project" value="UniProtKB-KW"/>
</dbReference>
<dbReference type="EC" id="3.6.1.9" evidence="3"/>
<comment type="function">
    <text evidence="3">Nucleoside triphosphate pyrophosphatase that hydrolyzes dTTP and UTP. May have a dual role in cell division arrest and in preventing the incorporation of modified nucleotides into cellular nucleic acids.</text>
</comment>
<comment type="similarity">
    <text evidence="3">Belongs to the Maf family. YhdE subfamily.</text>
</comment>
<comment type="subcellular location">
    <subcellularLocation>
        <location evidence="3">Cytoplasm</location>
    </subcellularLocation>
</comment>
<feature type="site" description="Important for substrate specificity" evidence="3">
    <location>
        <position position="70"/>
    </location>
</feature>
<dbReference type="AlphaFoldDB" id="A0A0B7MFG4"/>
<comment type="cofactor">
    <cofactor evidence="1 3">
        <name>a divalent metal cation</name>
        <dbReference type="ChEBI" id="CHEBI:60240"/>
    </cofactor>
</comment>
<feature type="active site" description="Proton acceptor" evidence="3">
    <location>
        <position position="69"/>
    </location>
</feature>
<evidence type="ECO:0000256" key="1">
    <source>
        <dbReference type="ARBA" id="ARBA00001968"/>
    </source>
</evidence>
<dbReference type="HAMAP" id="MF_00528">
    <property type="entry name" value="Maf"/>
    <property type="match status" value="1"/>
</dbReference>
<name>A0A0B7MFG4_9FIRM</name>
<dbReference type="NCBIfam" id="TIGR00172">
    <property type="entry name" value="maf"/>
    <property type="match status" value="1"/>
</dbReference>
<dbReference type="EMBL" id="CDRZ01000242">
    <property type="protein sequence ID" value="CEO89339.1"/>
    <property type="molecule type" value="Genomic_DNA"/>
</dbReference>
<dbReference type="RefSeq" id="WP_044665309.1">
    <property type="nucleotide sequence ID" value="NZ_CDRZ01000242.1"/>
</dbReference>
<dbReference type="PANTHER" id="PTHR43213:SF5">
    <property type="entry name" value="BIFUNCTIONAL DTTP_UTP PYROPHOSPHATASE_METHYLTRANSFERASE PROTEIN-RELATED"/>
    <property type="match status" value="1"/>
</dbReference>
<keyword evidence="2 3" id="KW-0378">Hydrolase</keyword>
<dbReference type="PIRSF" id="PIRSF006305">
    <property type="entry name" value="Maf"/>
    <property type="match status" value="1"/>
</dbReference>
<keyword evidence="3" id="KW-0546">Nucleotide metabolism</keyword>
<dbReference type="Proteomes" id="UP000046155">
    <property type="component" value="Unassembled WGS sequence"/>
</dbReference>
<accession>A0A0B7MFG4</accession>
<dbReference type="InterPro" id="IPR003697">
    <property type="entry name" value="Maf-like"/>
</dbReference>
<reference evidence="5" key="1">
    <citation type="submission" date="2015-01" db="EMBL/GenBank/DDBJ databases">
        <authorList>
            <person name="Manzoor Shahid"/>
            <person name="Zubair Saima"/>
        </authorList>
    </citation>
    <scope>NUCLEOTIDE SEQUENCE [LARGE SCALE GENOMIC DNA]</scope>
    <source>
        <strain evidence="5">Sp3</strain>
    </source>
</reference>
<organism evidence="4 5">
    <name type="scientific">Syntrophaceticus schinkii</name>
    <dbReference type="NCBI Taxonomy" id="499207"/>
    <lineage>
        <taxon>Bacteria</taxon>
        <taxon>Bacillati</taxon>
        <taxon>Bacillota</taxon>
        <taxon>Clostridia</taxon>
        <taxon>Thermoanaerobacterales</taxon>
        <taxon>Thermoanaerobacterales Family III. Incertae Sedis</taxon>
        <taxon>Syntrophaceticus</taxon>
    </lineage>
</organism>
<keyword evidence="5" id="KW-1185">Reference proteome</keyword>
<proteinExistence type="inferred from homology"/>
<protein>
    <recommendedName>
        <fullName evidence="3">dTTP/UTP pyrophosphatase</fullName>
        <shortName evidence="3">dTTPase/UTPase</shortName>
        <ecNumber evidence="3">3.6.1.9</ecNumber>
    </recommendedName>
    <alternativeName>
        <fullName evidence="3">Nucleoside triphosphate pyrophosphatase</fullName>
    </alternativeName>
    <alternativeName>
        <fullName evidence="3">Nucleotide pyrophosphatase</fullName>
        <shortName evidence="3">Nucleotide PPase</shortName>
    </alternativeName>
</protein>
<keyword evidence="3" id="KW-0963">Cytoplasm</keyword>
<dbReference type="SUPFAM" id="SSF52972">
    <property type="entry name" value="ITPase-like"/>
    <property type="match status" value="1"/>
</dbReference>
<dbReference type="PANTHER" id="PTHR43213">
    <property type="entry name" value="BIFUNCTIONAL DTTP/UTP PYROPHOSPHATASE/METHYLTRANSFERASE PROTEIN-RELATED"/>
    <property type="match status" value="1"/>
</dbReference>
<evidence type="ECO:0000256" key="3">
    <source>
        <dbReference type="HAMAP-Rule" id="MF_00528"/>
    </source>
</evidence>
<evidence type="ECO:0000313" key="5">
    <source>
        <dbReference type="Proteomes" id="UP000046155"/>
    </source>
</evidence>
<comment type="catalytic activity">
    <reaction evidence="3">
        <text>UTP + H2O = UMP + diphosphate + H(+)</text>
        <dbReference type="Rhea" id="RHEA:29395"/>
        <dbReference type="ChEBI" id="CHEBI:15377"/>
        <dbReference type="ChEBI" id="CHEBI:15378"/>
        <dbReference type="ChEBI" id="CHEBI:33019"/>
        <dbReference type="ChEBI" id="CHEBI:46398"/>
        <dbReference type="ChEBI" id="CHEBI:57865"/>
        <dbReference type="EC" id="3.6.1.9"/>
    </reaction>
</comment>
<dbReference type="Pfam" id="PF02545">
    <property type="entry name" value="Maf"/>
    <property type="match status" value="1"/>
</dbReference>
<feature type="site" description="Important for substrate specificity" evidence="3">
    <location>
        <position position="12"/>
    </location>
</feature>
<comment type="caution">
    <text evidence="3">Lacks conserved residue(s) required for the propagation of feature annotation.</text>
</comment>
<feature type="site" description="Important for substrate specificity" evidence="3">
    <location>
        <position position="154"/>
    </location>
</feature>
<dbReference type="InterPro" id="IPR029001">
    <property type="entry name" value="ITPase-like_fam"/>
</dbReference>
<dbReference type="CDD" id="cd00555">
    <property type="entry name" value="Maf"/>
    <property type="match status" value="1"/>
</dbReference>
<evidence type="ECO:0000313" key="4">
    <source>
        <dbReference type="EMBL" id="CEO89339.1"/>
    </source>
</evidence>
<gene>
    <name evidence="4" type="primary">yhdE</name>
    <name evidence="4" type="ORF">SSCH_450012</name>
</gene>
<dbReference type="Gene3D" id="3.90.950.10">
    <property type="match status" value="1"/>
</dbReference>
<evidence type="ECO:0000256" key="2">
    <source>
        <dbReference type="ARBA" id="ARBA00022801"/>
    </source>
</evidence>
<dbReference type="GO" id="GO:0036221">
    <property type="term" value="F:UTP diphosphatase activity"/>
    <property type="evidence" value="ECO:0007669"/>
    <property type="project" value="RHEA"/>
</dbReference>
<dbReference type="GO" id="GO:0036218">
    <property type="term" value="F:dTTP diphosphatase activity"/>
    <property type="evidence" value="ECO:0007669"/>
    <property type="project" value="RHEA"/>
</dbReference>
<comment type="catalytic activity">
    <reaction evidence="3">
        <text>dTTP + H2O = dTMP + diphosphate + H(+)</text>
        <dbReference type="Rhea" id="RHEA:28534"/>
        <dbReference type="ChEBI" id="CHEBI:15377"/>
        <dbReference type="ChEBI" id="CHEBI:15378"/>
        <dbReference type="ChEBI" id="CHEBI:33019"/>
        <dbReference type="ChEBI" id="CHEBI:37568"/>
        <dbReference type="ChEBI" id="CHEBI:63528"/>
        <dbReference type="EC" id="3.6.1.9"/>
    </reaction>
</comment>
<sequence>MQQIILASASPRRESLLKQICLDFQVIPSCVEEVVDPGCVPQETAVQLANLKAHSVSRLYPEAIVLGADTAVCCEGRVLGKPRDIRDAYQMLKFLSGRTHQVVSGVVLCQESRKLIRGEAVTTGVRFRDLTDEEIAGYVATGEPMDKAGAYGIQGLGALLVEGIQGCYFNVVGLPLSKLPEMFREFGVDLLCRRLNMASP</sequence>
<dbReference type="OrthoDB" id="9807767at2"/>